<evidence type="ECO:0008006" key="3">
    <source>
        <dbReference type="Google" id="ProtNLM"/>
    </source>
</evidence>
<dbReference type="Pfam" id="PF01263">
    <property type="entry name" value="Aldose_epim"/>
    <property type="match status" value="1"/>
</dbReference>
<evidence type="ECO:0000313" key="2">
    <source>
        <dbReference type="RefSeq" id="XP_056688476.1"/>
    </source>
</evidence>
<dbReference type="InterPro" id="IPR011013">
    <property type="entry name" value="Gal_mutarotase_sf_dom"/>
</dbReference>
<organism evidence="1 2">
    <name type="scientific">Spinacia oleracea</name>
    <name type="common">Spinach</name>
    <dbReference type="NCBI Taxonomy" id="3562"/>
    <lineage>
        <taxon>Eukaryota</taxon>
        <taxon>Viridiplantae</taxon>
        <taxon>Streptophyta</taxon>
        <taxon>Embryophyta</taxon>
        <taxon>Tracheophyta</taxon>
        <taxon>Spermatophyta</taxon>
        <taxon>Magnoliopsida</taxon>
        <taxon>eudicotyledons</taxon>
        <taxon>Gunneridae</taxon>
        <taxon>Pentapetalae</taxon>
        <taxon>Caryophyllales</taxon>
        <taxon>Chenopodiaceae</taxon>
        <taxon>Chenopodioideae</taxon>
        <taxon>Anserineae</taxon>
        <taxon>Spinacia</taxon>
    </lineage>
</organism>
<dbReference type="Gene3D" id="2.70.98.10">
    <property type="match status" value="1"/>
</dbReference>
<accession>A0ABM3QYP0</accession>
<dbReference type="RefSeq" id="XP_056688476.1">
    <property type="nucleotide sequence ID" value="XM_056832498.1"/>
</dbReference>
<dbReference type="Proteomes" id="UP000813463">
    <property type="component" value="Chromosome 6"/>
</dbReference>
<reference evidence="1" key="1">
    <citation type="journal article" date="2021" name="Nat. Commun.">
        <title>Genomic analyses provide insights into spinach domestication and the genetic basis of agronomic traits.</title>
        <authorList>
            <person name="Cai X."/>
            <person name="Sun X."/>
            <person name="Xu C."/>
            <person name="Sun H."/>
            <person name="Wang X."/>
            <person name="Ge C."/>
            <person name="Zhang Z."/>
            <person name="Wang Q."/>
            <person name="Fei Z."/>
            <person name="Jiao C."/>
            <person name="Wang Q."/>
        </authorList>
    </citation>
    <scope>NUCLEOTIDE SEQUENCE [LARGE SCALE GENOMIC DNA]</scope>
    <source>
        <strain evidence="1">cv. Varoflay</strain>
    </source>
</reference>
<protein>
    <recommendedName>
        <fullName evidence="3">Aldose 1-epimerase</fullName>
    </recommendedName>
</protein>
<dbReference type="GeneID" id="110800252"/>
<reference evidence="2" key="2">
    <citation type="submission" date="2025-08" db="UniProtKB">
        <authorList>
            <consortium name="RefSeq"/>
        </authorList>
    </citation>
    <scope>IDENTIFICATION</scope>
    <source>
        <tissue evidence="2">Leaf</tissue>
    </source>
</reference>
<name>A0ABM3QYP0_SPIOL</name>
<keyword evidence="1" id="KW-1185">Reference proteome</keyword>
<proteinExistence type="predicted"/>
<dbReference type="InterPro" id="IPR008183">
    <property type="entry name" value="Aldose_1/G6P_1-epimerase"/>
</dbReference>
<sequence>MNYFLNHSTTVLLQFSEGRGERKEEERILTAFRCEATFGEGFETNFGLLTSKSSSKNGTTYFGVVVGRVANRISGAQFTYKGVIYKLIPNDGKNSFHGGPKGFSRVIWDVDQYYPNDPSPYVRFSYFSPDGEQGFPGNLKVKVTYKIVEGSHLSIAMEAEPLNKVTPA</sequence>
<dbReference type="PANTHER" id="PTHR10091">
    <property type="entry name" value="ALDOSE-1-EPIMERASE"/>
    <property type="match status" value="1"/>
</dbReference>
<dbReference type="InterPro" id="IPR014718">
    <property type="entry name" value="GH-type_carb-bd"/>
</dbReference>
<evidence type="ECO:0000313" key="1">
    <source>
        <dbReference type="Proteomes" id="UP000813463"/>
    </source>
</evidence>
<dbReference type="SUPFAM" id="SSF74650">
    <property type="entry name" value="Galactose mutarotase-like"/>
    <property type="match status" value="1"/>
</dbReference>
<gene>
    <name evidence="2" type="primary">LOC110800252</name>
</gene>
<dbReference type="PANTHER" id="PTHR10091:SF0">
    <property type="entry name" value="GALACTOSE MUTAROTASE"/>
    <property type="match status" value="1"/>
</dbReference>